<protein>
    <submittedName>
        <fullName evidence="2">Uncharacterized protein</fullName>
    </submittedName>
</protein>
<comment type="caution">
    <text evidence="2">The sequence shown here is derived from an EMBL/GenBank/DDBJ whole genome shotgun (WGS) entry which is preliminary data.</text>
</comment>
<feature type="compositionally biased region" description="Low complexity" evidence="1">
    <location>
        <begin position="179"/>
        <end position="192"/>
    </location>
</feature>
<feature type="compositionally biased region" description="Basic and acidic residues" evidence="1">
    <location>
        <begin position="11"/>
        <end position="30"/>
    </location>
</feature>
<dbReference type="OrthoDB" id="2504896at2759"/>
<feature type="region of interest" description="Disordered" evidence="1">
    <location>
        <begin position="249"/>
        <end position="276"/>
    </location>
</feature>
<proteinExistence type="predicted"/>
<feature type="compositionally biased region" description="Low complexity" evidence="1">
    <location>
        <begin position="701"/>
        <end position="716"/>
    </location>
</feature>
<feature type="region of interest" description="Disordered" evidence="1">
    <location>
        <begin position="509"/>
        <end position="561"/>
    </location>
</feature>
<evidence type="ECO:0000256" key="1">
    <source>
        <dbReference type="SAM" id="MobiDB-lite"/>
    </source>
</evidence>
<feature type="compositionally biased region" description="Polar residues" evidence="1">
    <location>
        <begin position="1"/>
        <end position="10"/>
    </location>
</feature>
<gene>
    <name evidence="2" type="ORF">GSI_08261</name>
</gene>
<feature type="compositionally biased region" description="Polar residues" evidence="1">
    <location>
        <begin position="67"/>
        <end position="84"/>
    </location>
</feature>
<feature type="compositionally biased region" description="Polar residues" evidence="1">
    <location>
        <begin position="261"/>
        <end position="271"/>
    </location>
</feature>
<feature type="region of interest" description="Disordered" evidence="1">
    <location>
        <begin position="1462"/>
        <end position="1519"/>
    </location>
</feature>
<organism evidence="2 3">
    <name type="scientific">Ganoderma sinense ZZ0214-1</name>
    <dbReference type="NCBI Taxonomy" id="1077348"/>
    <lineage>
        <taxon>Eukaryota</taxon>
        <taxon>Fungi</taxon>
        <taxon>Dikarya</taxon>
        <taxon>Basidiomycota</taxon>
        <taxon>Agaricomycotina</taxon>
        <taxon>Agaricomycetes</taxon>
        <taxon>Polyporales</taxon>
        <taxon>Polyporaceae</taxon>
        <taxon>Ganoderma</taxon>
    </lineage>
</organism>
<feature type="region of interest" description="Disordered" evidence="1">
    <location>
        <begin position="1134"/>
        <end position="1326"/>
    </location>
</feature>
<feature type="region of interest" description="Disordered" evidence="1">
    <location>
        <begin position="313"/>
        <end position="352"/>
    </location>
</feature>
<feature type="compositionally biased region" description="Polar residues" evidence="1">
    <location>
        <begin position="1026"/>
        <end position="1038"/>
    </location>
</feature>
<feature type="compositionally biased region" description="Polar residues" evidence="1">
    <location>
        <begin position="1165"/>
        <end position="1188"/>
    </location>
</feature>
<accession>A0A2G8S7B7</accession>
<evidence type="ECO:0000313" key="3">
    <source>
        <dbReference type="Proteomes" id="UP000230002"/>
    </source>
</evidence>
<evidence type="ECO:0000313" key="2">
    <source>
        <dbReference type="EMBL" id="PIL29624.1"/>
    </source>
</evidence>
<feature type="compositionally biased region" description="Polar residues" evidence="1">
    <location>
        <begin position="604"/>
        <end position="613"/>
    </location>
</feature>
<feature type="compositionally biased region" description="Pro residues" evidence="1">
    <location>
        <begin position="1314"/>
        <end position="1326"/>
    </location>
</feature>
<feature type="compositionally biased region" description="Low complexity" evidence="1">
    <location>
        <begin position="53"/>
        <end position="66"/>
    </location>
</feature>
<dbReference type="Proteomes" id="UP000230002">
    <property type="component" value="Unassembled WGS sequence"/>
</dbReference>
<reference evidence="2 3" key="1">
    <citation type="journal article" date="2015" name="Sci. Rep.">
        <title>Chromosome-level genome map provides insights into diverse defense mechanisms in the medicinal fungus Ganoderma sinense.</title>
        <authorList>
            <person name="Zhu Y."/>
            <person name="Xu J."/>
            <person name="Sun C."/>
            <person name="Zhou S."/>
            <person name="Xu H."/>
            <person name="Nelson D.R."/>
            <person name="Qian J."/>
            <person name="Song J."/>
            <person name="Luo H."/>
            <person name="Xiang L."/>
            <person name="Li Y."/>
            <person name="Xu Z."/>
            <person name="Ji A."/>
            <person name="Wang L."/>
            <person name="Lu S."/>
            <person name="Hayward A."/>
            <person name="Sun W."/>
            <person name="Li X."/>
            <person name="Schwartz D.C."/>
            <person name="Wang Y."/>
            <person name="Chen S."/>
        </authorList>
    </citation>
    <scope>NUCLEOTIDE SEQUENCE [LARGE SCALE GENOMIC DNA]</scope>
    <source>
        <strain evidence="2 3">ZZ0214-1</strain>
    </source>
</reference>
<feature type="compositionally biased region" description="Basic and acidic residues" evidence="1">
    <location>
        <begin position="838"/>
        <end position="875"/>
    </location>
</feature>
<sequence>MASTELTNSAEHSEKEVPLDANHTDSKSIRELTTGADGVSGARAAPVPGSRDASPASLSSASGPSSTKGGTQSPAPSSSGNTPPLSMPHPKKFSHVNINKKFLEKTSSASAPTHTIAASPALKTTNSSQKSVQQTTTSHPRLVTAKLTATPQPSSTAGWSRSSSTVPSSAPTPNPTSNPKPSTAPATSSTAAPLPPPVGKVIQPQPRSSQDALFAKKDGSSKPVWGNAKGGAVAPLDRVQVDFPTAAEVAQAGRVPKSSDKAVSNDANAQKQAAEADTFRGVHLDPNAHHWDEMEEDDDNFLGGVIEFGDGRQYKVQSSEARATSPPKDTARSPTQGEAHEPGRAGTTDQPGTNQLLYLAIKDLMAPMTALRMALLSPREPPLRVRQYLLQTLVSGTVNPTDRSIRHGNRMDRLVQVVVIQLMVLIRPDVLAMPPSTTAVALQAMKRCLHSALIPVGSFRLTFLLVLETSHHHEQKGMVNRGLLSPVDSEQSTGPVVDVEEVRKAAMHNAAERARLRRQQEEEEREREKERARKKAAEIEERMKATEEKAREREKVEPEKQKIDAQVLGLIEEAVSSVAPLEKGMDSQPEDQRGAPAAPMFGRSASSRGTQRTVPPRRTSFPASSVVPVVPSPASEADTWRRKGPLSPPRRPESQELPPSSLLPPPVLAHTDLDVKEGEDVDVVDFADLGKLVSSENSSQPPASVPAARAPRAVAADFFAEQPLAVPRPQPPPSRADEGPWRRQSALANGHSSHAEKPFSAEVVVDSPQVAPDSARSSEPAGPNSAVSPPPWYDEHHRRMSGHPQNGIHKSPQGPYYREAPMSTLNDVMARIKGAIDGMHHDADVPKEVSKDTPKESPKEVSRDASQDIPRDAPKDVLKEAPQLQKWLPPAKRPKTAPTDIALPTEVFDVTATEPPKSPKKAWNRFTVKVASDSRPIQPDPTTQLVWPRSARFVRLEVESWNPPLDTRHRRAASVNDIIFGGPHYIHGQPKYSVTLPRRRITRRPIPGVEQASAPPVVNLPASPPRSRNTAQTETQGPSWRKAPVSPVPSWKPLPKDSAPDVGLNTVSRSPPPETPSTKPTLLVPDTTGSSSASANTGVKKMPAGSDVAFYRTAIEPHGQVQFIVTSELEGSAKSDHVAVEPKPTPSEVLPPVQSDPKVEGATANVPNGLSTPPQQTTSLASQWSKSPKTLGLKESPSRAPDPEHLKAVWSQTSDKTQNPPVNSLKGIVDDLTGVPFSLQDVKSDDGETPPPSTGPGPWSKSKMSAYDVTRAFQQVPSSSGSSSQPRPTPIAPSMSTSSSTNGSAPRHPGFVFSPPPVNQPGLRPPTAYPAYSPMMGHAQAAPIMYTQPSPVPRPMVVNGQPPAYGQPVWMPAMPGPGPPPSSGVMRSPYPAQLVPYPSPGGAIPMYSSPMPGMQNPQMQPPPPQQNGAHGRPMGMPLVSPVMQHAMPPMYAGSPVLIHTPPHVPPVQAYPAPGHPNRGPMPQHPSPGTPHMHHSPMRPQNGYNPVPSSYPSAPPRPAW</sequence>
<keyword evidence="3" id="KW-1185">Reference proteome</keyword>
<feature type="compositionally biased region" description="Low complexity" evidence="1">
    <location>
        <begin position="1292"/>
        <end position="1304"/>
    </location>
</feature>
<name>A0A2G8S7B7_9APHY</name>
<feature type="compositionally biased region" description="Low complexity" evidence="1">
    <location>
        <begin position="622"/>
        <end position="635"/>
    </location>
</feature>
<feature type="region of interest" description="Disordered" evidence="1">
    <location>
        <begin position="579"/>
        <end position="676"/>
    </location>
</feature>
<feature type="region of interest" description="Disordered" evidence="1">
    <location>
        <begin position="1"/>
        <end position="230"/>
    </location>
</feature>
<feature type="region of interest" description="Disordered" evidence="1">
    <location>
        <begin position="1414"/>
        <end position="1438"/>
    </location>
</feature>
<feature type="compositionally biased region" description="Low complexity" evidence="1">
    <location>
        <begin position="124"/>
        <end position="138"/>
    </location>
</feature>
<feature type="region of interest" description="Disordered" evidence="1">
    <location>
        <begin position="1005"/>
        <end position="1101"/>
    </location>
</feature>
<feature type="region of interest" description="Disordered" evidence="1">
    <location>
        <begin position="693"/>
        <end position="875"/>
    </location>
</feature>
<dbReference type="STRING" id="1077348.A0A2G8S7B7"/>
<dbReference type="EMBL" id="AYKW01000020">
    <property type="protein sequence ID" value="PIL29624.1"/>
    <property type="molecule type" value="Genomic_DNA"/>
</dbReference>
<feature type="compositionally biased region" description="Polar residues" evidence="1">
    <location>
        <begin position="1210"/>
        <end position="1222"/>
    </location>
</feature>
<feature type="compositionally biased region" description="Low complexity" evidence="1">
    <location>
        <begin position="154"/>
        <end position="169"/>
    </location>
</feature>